<dbReference type="Pfam" id="PF18603">
    <property type="entry name" value="LAL_C2"/>
    <property type="match status" value="1"/>
</dbReference>
<dbReference type="GO" id="GO:0046872">
    <property type="term" value="F:metal ion binding"/>
    <property type="evidence" value="ECO:0007669"/>
    <property type="project" value="InterPro"/>
</dbReference>
<dbReference type="OrthoDB" id="3428978at2"/>
<dbReference type="SUPFAM" id="SSF56059">
    <property type="entry name" value="Glutathione synthetase ATP-binding domain-like"/>
    <property type="match status" value="1"/>
</dbReference>
<keyword evidence="1 6" id="KW-0436">Ligase</keyword>
<dbReference type="Gene3D" id="3.30.470.20">
    <property type="entry name" value="ATP-grasp fold, B domain"/>
    <property type="match status" value="1"/>
</dbReference>
<dbReference type="PANTHER" id="PTHR43585:SF2">
    <property type="entry name" value="ATP-GRASP ENZYME FSQD"/>
    <property type="match status" value="1"/>
</dbReference>
<dbReference type="InterPro" id="IPR041472">
    <property type="entry name" value="BL00235/CARNS1_N"/>
</dbReference>
<protein>
    <submittedName>
        <fullName evidence="6">Carboxylate--amine ligase</fullName>
    </submittedName>
</protein>
<dbReference type="EMBL" id="LRQV01000019">
    <property type="protein sequence ID" value="KXK62437.1"/>
    <property type="molecule type" value="Genomic_DNA"/>
</dbReference>
<dbReference type="InterPro" id="IPR040570">
    <property type="entry name" value="LAL_C2"/>
</dbReference>
<dbReference type="PANTHER" id="PTHR43585">
    <property type="entry name" value="FUMIPYRROLE BIOSYNTHESIS PROTEIN C"/>
    <property type="match status" value="1"/>
</dbReference>
<dbReference type="AlphaFoldDB" id="A0A136PVR2"/>
<comment type="caution">
    <text evidence="6">The sequence shown here is derived from an EMBL/GenBank/DDBJ whole genome shotgun (WGS) entry which is preliminary data.</text>
</comment>
<keyword evidence="3 4" id="KW-0067">ATP-binding</keyword>
<evidence type="ECO:0000256" key="2">
    <source>
        <dbReference type="ARBA" id="ARBA00022741"/>
    </source>
</evidence>
<sequence length="416" mass="44775">MKLLAVEAVQNGTYYASRYQQITDLGVDLHVLNGEGTPDFWPAPRYRVAGSRHVDAITAAARQWHQQEDFAGVLTFSESGVVAVAAVAQALGLPGIGLEAARTSRNKLLMREAHERGGAAHPEFAFVADRDQALAVAGKFGYPVILKPTLGAASNFVFRVDSPDQMAQRFDQASAGIQTMSWYLMETEGVDLGPHGLLVESFLDGDEYLIEALAWDDEVYLGSVVDRITVEGDTFDDDVHHAPTALTPTQLADVQRVVAAGARAQGLRRCAMHAEVRFHDGRPHLLEIAVRPGGGGLDHMARLSAGYDPIQAVVDVASGRRPAVDHYQPTGVHTAAMCLLCASGTIDRVEVPAEARDDPRIFFLKVTATPGDVILRPPAGNNILGFLGATGTSLDDALDVAVRRAGQIQVEFRDRP</sequence>
<dbReference type="Gene3D" id="3.40.50.20">
    <property type="match status" value="1"/>
</dbReference>
<gene>
    <name evidence="6" type="ORF">AWW66_08310</name>
</gene>
<evidence type="ECO:0000313" key="7">
    <source>
        <dbReference type="Proteomes" id="UP000070620"/>
    </source>
</evidence>
<dbReference type="PROSITE" id="PS50975">
    <property type="entry name" value="ATP_GRASP"/>
    <property type="match status" value="1"/>
</dbReference>
<dbReference type="GO" id="GO:0016874">
    <property type="term" value="F:ligase activity"/>
    <property type="evidence" value="ECO:0007669"/>
    <property type="project" value="UniProtKB-KW"/>
</dbReference>
<feature type="domain" description="ATP-grasp" evidence="5">
    <location>
        <begin position="111"/>
        <end position="318"/>
    </location>
</feature>
<proteinExistence type="predicted"/>
<dbReference type="Pfam" id="PF13535">
    <property type="entry name" value="ATP-grasp_4"/>
    <property type="match status" value="1"/>
</dbReference>
<accession>A0A136PVR2</accession>
<keyword evidence="7" id="KW-1185">Reference proteome</keyword>
<dbReference type="RefSeq" id="WP_067362176.1">
    <property type="nucleotide sequence ID" value="NZ_JBIUBN010000032.1"/>
</dbReference>
<dbReference type="InterPro" id="IPR011761">
    <property type="entry name" value="ATP-grasp"/>
</dbReference>
<dbReference type="GO" id="GO:0005524">
    <property type="term" value="F:ATP binding"/>
    <property type="evidence" value="ECO:0007669"/>
    <property type="project" value="UniProtKB-UniRule"/>
</dbReference>
<keyword evidence="2 4" id="KW-0547">Nucleotide-binding</keyword>
<dbReference type="InterPro" id="IPR052032">
    <property type="entry name" value="ATP-dep_AA_Ligase"/>
</dbReference>
<evidence type="ECO:0000256" key="1">
    <source>
        <dbReference type="ARBA" id="ARBA00022598"/>
    </source>
</evidence>
<evidence type="ECO:0000313" key="6">
    <source>
        <dbReference type="EMBL" id="KXK62437.1"/>
    </source>
</evidence>
<dbReference type="Pfam" id="PF18130">
    <property type="entry name" value="ATPgrasp_N"/>
    <property type="match status" value="1"/>
</dbReference>
<evidence type="ECO:0000259" key="5">
    <source>
        <dbReference type="PROSITE" id="PS50975"/>
    </source>
</evidence>
<name>A0A136PVR2_9ACTN</name>
<organism evidence="6 7">
    <name type="scientific">Micromonospora rosaria</name>
    <dbReference type="NCBI Taxonomy" id="47874"/>
    <lineage>
        <taxon>Bacteria</taxon>
        <taxon>Bacillati</taxon>
        <taxon>Actinomycetota</taxon>
        <taxon>Actinomycetes</taxon>
        <taxon>Micromonosporales</taxon>
        <taxon>Micromonosporaceae</taxon>
        <taxon>Micromonospora</taxon>
    </lineage>
</organism>
<evidence type="ECO:0000256" key="4">
    <source>
        <dbReference type="PROSITE-ProRule" id="PRU00409"/>
    </source>
</evidence>
<dbReference type="Proteomes" id="UP000070620">
    <property type="component" value="Unassembled WGS sequence"/>
</dbReference>
<evidence type="ECO:0000256" key="3">
    <source>
        <dbReference type="ARBA" id="ARBA00022840"/>
    </source>
</evidence>
<reference evidence="6 7" key="1">
    <citation type="submission" date="2016-01" db="EMBL/GenBank/DDBJ databases">
        <title>Whole genome sequence and analysis of Micromonospora rosaria DSM 803, which can produce antibacterial substance rosamicin.</title>
        <authorList>
            <person name="Yang H."/>
            <person name="He X."/>
            <person name="Zhu D."/>
        </authorList>
    </citation>
    <scope>NUCLEOTIDE SEQUENCE [LARGE SCALE GENOMIC DNA]</scope>
    <source>
        <strain evidence="6 7">DSM 803</strain>
    </source>
</reference>